<gene>
    <name evidence="1" type="ORF">LCGC14_1267040</name>
</gene>
<proteinExistence type="predicted"/>
<accession>A0A0F9NFU3</accession>
<organism evidence="1">
    <name type="scientific">marine sediment metagenome</name>
    <dbReference type="NCBI Taxonomy" id="412755"/>
    <lineage>
        <taxon>unclassified sequences</taxon>
        <taxon>metagenomes</taxon>
        <taxon>ecological metagenomes</taxon>
    </lineage>
</organism>
<evidence type="ECO:0000313" key="1">
    <source>
        <dbReference type="EMBL" id="KKM87620.1"/>
    </source>
</evidence>
<comment type="caution">
    <text evidence="1">The sequence shown here is derived from an EMBL/GenBank/DDBJ whole genome shotgun (WGS) entry which is preliminary data.</text>
</comment>
<reference evidence="1" key="1">
    <citation type="journal article" date="2015" name="Nature">
        <title>Complex archaea that bridge the gap between prokaryotes and eukaryotes.</title>
        <authorList>
            <person name="Spang A."/>
            <person name="Saw J.H."/>
            <person name="Jorgensen S.L."/>
            <person name="Zaremba-Niedzwiedzka K."/>
            <person name="Martijn J."/>
            <person name="Lind A.E."/>
            <person name="van Eijk R."/>
            <person name="Schleper C."/>
            <person name="Guy L."/>
            <person name="Ettema T.J."/>
        </authorList>
    </citation>
    <scope>NUCLEOTIDE SEQUENCE</scope>
</reference>
<protein>
    <submittedName>
        <fullName evidence="1">Uncharacterized protein</fullName>
    </submittedName>
</protein>
<dbReference type="AlphaFoldDB" id="A0A0F9NFU3"/>
<name>A0A0F9NFU3_9ZZZZ</name>
<sequence length="41" mass="4910">MNEKIYDSELLLSHLSEIIDNRINKDKKYDELKTTIEQISK</sequence>
<dbReference type="EMBL" id="LAZR01007076">
    <property type="protein sequence ID" value="KKM87620.1"/>
    <property type="molecule type" value="Genomic_DNA"/>
</dbReference>